<name>A0A6P8D7N2_PUNGR</name>
<proteinExistence type="predicted"/>
<dbReference type="PANTHER" id="PTHR33130">
    <property type="entry name" value="PUTATIVE (DUF1639)-RELATED"/>
    <property type="match status" value="1"/>
</dbReference>
<gene>
    <name evidence="3" type="primary">LOC116202221</name>
</gene>
<feature type="region of interest" description="Disordered" evidence="1">
    <location>
        <begin position="53"/>
        <end position="75"/>
    </location>
</feature>
<reference evidence="2" key="1">
    <citation type="journal article" date="2020" name="Plant Biotechnol. J.">
        <title>The pomegranate (Punica granatum L.) draft genome dissects genetic divergence between soft- and hard-seeded cultivars.</title>
        <authorList>
            <person name="Luo X."/>
            <person name="Li H."/>
            <person name="Wu Z."/>
            <person name="Yao W."/>
            <person name="Zhao P."/>
            <person name="Cao D."/>
            <person name="Yu H."/>
            <person name="Li K."/>
            <person name="Poudel K."/>
            <person name="Zhao D."/>
            <person name="Zhang F."/>
            <person name="Xia X."/>
            <person name="Chen L."/>
            <person name="Wang Q."/>
            <person name="Jing D."/>
            <person name="Cao S."/>
        </authorList>
    </citation>
    <scope>NUCLEOTIDE SEQUENCE [LARGE SCALE GENOMIC DNA]</scope>
    <source>
        <strain evidence="2">cv. Tunisia</strain>
    </source>
</reference>
<feature type="compositionally biased region" description="Acidic residues" evidence="1">
    <location>
        <begin position="123"/>
        <end position="134"/>
    </location>
</feature>
<dbReference type="PANTHER" id="PTHR33130:SF40">
    <property type="entry name" value="CHROMOGRANIN (DUF1639)"/>
    <property type="match status" value="1"/>
</dbReference>
<dbReference type="InterPro" id="IPR012438">
    <property type="entry name" value="DUF1639"/>
</dbReference>
<evidence type="ECO:0000313" key="3">
    <source>
        <dbReference type="RefSeq" id="XP_031389536.1"/>
    </source>
</evidence>
<dbReference type="Pfam" id="PF07797">
    <property type="entry name" value="DUF1639"/>
    <property type="match status" value="1"/>
</dbReference>
<evidence type="ECO:0000256" key="1">
    <source>
        <dbReference type="SAM" id="MobiDB-lite"/>
    </source>
</evidence>
<dbReference type="AlphaFoldDB" id="A0A6P8D7N2"/>
<keyword evidence="2" id="KW-1185">Reference proteome</keyword>
<feature type="compositionally biased region" description="Polar residues" evidence="1">
    <location>
        <begin position="66"/>
        <end position="75"/>
    </location>
</feature>
<organism evidence="2 3">
    <name type="scientific">Punica granatum</name>
    <name type="common">Pomegranate</name>
    <dbReference type="NCBI Taxonomy" id="22663"/>
    <lineage>
        <taxon>Eukaryota</taxon>
        <taxon>Viridiplantae</taxon>
        <taxon>Streptophyta</taxon>
        <taxon>Embryophyta</taxon>
        <taxon>Tracheophyta</taxon>
        <taxon>Spermatophyta</taxon>
        <taxon>Magnoliopsida</taxon>
        <taxon>eudicotyledons</taxon>
        <taxon>Gunneridae</taxon>
        <taxon>Pentapetalae</taxon>
        <taxon>rosids</taxon>
        <taxon>malvids</taxon>
        <taxon>Myrtales</taxon>
        <taxon>Lythraceae</taxon>
        <taxon>Punica</taxon>
    </lineage>
</organism>
<dbReference type="OrthoDB" id="909814at2759"/>
<sequence>MVFQSISESEPPARTVQSVPMASIVSAKSHQPLHNFSLTDLKWSQAHHRFCRQPAESGHHSPPCDSASQVLNCAPSSSSRNAVEARDVKVKDDPAVIVGNGRSSKILLRFRAREKPRQSAAEAEAEEEAEEEEAAVALGKALAGPAEPEGLTSKVWNLRPRKQITKKSSTSQITAPEMIGGLVEVARVRTGGAEVETAGAEERKLKVIVPLTKEEIQADFLAMTGSRPPRRPKKRPRTVQRALDYVFPGLWLSTITPDSYKVVDKPPKLRSLCASVPKISI</sequence>
<feature type="region of interest" description="Disordered" evidence="1">
    <location>
        <begin position="113"/>
        <end position="135"/>
    </location>
</feature>
<dbReference type="RefSeq" id="XP_031389536.1">
    <property type="nucleotide sequence ID" value="XM_031533676.1"/>
</dbReference>
<protein>
    <submittedName>
        <fullName evidence="3">Uncharacterized protein LOC116202221 isoform X1</fullName>
    </submittedName>
</protein>
<evidence type="ECO:0000313" key="2">
    <source>
        <dbReference type="Proteomes" id="UP000515151"/>
    </source>
</evidence>
<dbReference type="Proteomes" id="UP000515151">
    <property type="component" value="Chromosome 4"/>
</dbReference>
<dbReference type="GeneID" id="116202221"/>
<reference evidence="3" key="2">
    <citation type="submission" date="2025-08" db="UniProtKB">
        <authorList>
            <consortium name="RefSeq"/>
        </authorList>
    </citation>
    <scope>IDENTIFICATION</scope>
    <source>
        <tissue evidence="3">Leaf</tissue>
    </source>
</reference>
<accession>A0A6P8D7N2</accession>